<comment type="caution">
    <text evidence="2">The sequence shown here is derived from an EMBL/GenBank/DDBJ whole genome shotgun (WGS) entry which is preliminary data.</text>
</comment>
<dbReference type="Proteomes" id="UP000247555">
    <property type="component" value="Unassembled WGS sequence"/>
</dbReference>
<evidence type="ECO:0000313" key="2">
    <source>
        <dbReference type="EMBL" id="PXX78721.1"/>
    </source>
</evidence>
<organism evidence="2 3">
    <name type="scientific">Rivihabitans pingtungensis</name>
    <dbReference type="NCBI Taxonomy" id="1054498"/>
    <lineage>
        <taxon>Bacteria</taxon>
        <taxon>Pseudomonadati</taxon>
        <taxon>Pseudomonadota</taxon>
        <taxon>Betaproteobacteria</taxon>
        <taxon>Neisseriales</taxon>
        <taxon>Aquaspirillaceae</taxon>
        <taxon>Rivihabitans</taxon>
    </lineage>
</organism>
<reference evidence="2 3" key="1">
    <citation type="submission" date="2018-05" db="EMBL/GenBank/DDBJ databases">
        <title>Genomic Encyclopedia of Type Strains, Phase IV (KMG-IV): sequencing the most valuable type-strain genomes for metagenomic binning, comparative biology and taxonomic classification.</title>
        <authorList>
            <person name="Goeker M."/>
        </authorList>
    </citation>
    <scope>NUCLEOTIDE SEQUENCE [LARGE SCALE GENOMIC DNA]</scope>
    <source>
        <strain evidence="2 3">DSM 29661</strain>
    </source>
</reference>
<protein>
    <submittedName>
        <fullName evidence="2">Uncharacterized protein</fullName>
    </submittedName>
</protein>
<dbReference type="RefSeq" id="WP_110390842.1">
    <property type="nucleotide sequence ID" value="NZ_QJKI01000010.1"/>
</dbReference>
<gene>
    <name evidence="2" type="ORF">DFR34_11043</name>
</gene>
<sequence>MTCLPPLWRRAACALAALLAATPSQADDPAWHGVLRTYWQGGRAANAGPLAAADAAGLAISPPSTLNSEAQLQGALMLGGAQLRVEALARQRRRSGEDEQGRMQFNEAQLSGGSGPWQWTVGKKVLSWDVGQGFRPNDLVQQETRRSLLNLPLEGRSMLLGEYFSAERAWSLAAVNPTARRSATGGSEPALAARVYQRDGDADWHGFARLGAHTGASVGAAAAWVVNESLELHASARYLRHHDTLRHSADSPPLSASNPWLNQRQGSARQWLIGGSWTTAEQISLLLEAWRDDTAPSAADWRGWAARNAELSRYAAAGAPAMAVAGNQAWQAQMFPTSGNLRRDSLFARLSWTHDGWQPTLDALYHPQDGGLMLTAALSWQGDRLKLEAGLRRHAGPASALIRQLPQRSQAYAWLEWAY</sequence>
<evidence type="ECO:0000313" key="3">
    <source>
        <dbReference type="Proteomes" id="UP000247555"/>
    </source>
</evidence>
<keyword evidence="3" id="KW-1185">Reference proteome</keyword>
<feature type="signal peptide" evidence="1">
    <location>
        <begin position="1"/>
        <end position="26"/>
    </location>
</feature>
<proteinExistence type="predicted"/>
<dbReference type="OrthoDB" id="8746278at2"/>
<dbReference type="AlphaFoldDB" id="A0A318KLR3"/>
<keyword evidence="1" id="KW-0732">Signal</keyword>
<dbReference type="EMBL" id="QJKI01000010">
    <property type="protein sequence ID" value="PXX78721.1"/>
    <property type="molecule type" value="Genomic_DNA"/>
</dbReference>
<evidence type="ECO:0000256" key="1">
    <source>
        <dbReference type="SAM" id="SignalP"/>
    </source>
</evidence>
<feature type="chain" id="PRO_5016282868" evidence="1">
    <location>
        <begin position="27"/>
        <end position="419"/>
    </location>
</feature>
<name>A0A318KLR3_9NEIS</name>
<accession>A0A318KLR3</accession>